<feature type="domain" description="PAC" evidence="14">
    <location>
        <begin position="287"/>
        <end position="341"/>
    </location>
</feature>
<dbReference type="SMART" id="SM00086">
    <property type="entry name" value="PAC"/>
    <property type="match status" value="2"/>
</dbReference>
<gene>
    <name evidence="15" type="ORF">Agub_g1160</name>
</gene>
<dbReference type="CDD" id="cd00130">
    <property type="entry name" value="PAS"/>
    <property type="match status" value="2"/>
</dbReference>
<dbReference type="NCBIfam" id="TIGR00229">
    <property type="entry name" value="sensory_box"/>
    <property type="match status" value="2"/>
</dbReference>
<evidence type="ECO:0000259" key="12">
    <source>
        <dbReference type="PROSITE" id="PS50011"/>
    </source>
</evidence>
<comment type="similarity">
    <text evidence="2">Belongs to the protein kinase superfamily. AGC Ser/Thr protein kinase family.</text>
</comment>
<keyword evidence="4" id="KW-0723">Serine/threonine-protein kinase</keyword>
<dbReference type="PROSITE" id="PS50112">
    <property type="entry name" value="PAS"/>
    <property type="match status" value="2"/>
</dbReference>
<evidence type="ECO:0000313" key="15">
    <source>
        <dbReference type="EMBL" id="GFR40580.1"/>
    </source>
</evidence>
<keyword evidence="8" id="KW-0547">Nucleotide-binding</keyword>
<comment type="caution">
    <text evidence="15">The sequence shown here is derived from an EMBL/GenBank/DDBJ whole genome shotgun (WGS) entry which is preliminary data.</text>
</comment>
<evidence type="ECO:0000256" key="4">
    <source>
        <dbReference type="ARBA" id="ARBA00022527"/>
    </source>
</evidence>
<dbReference type="PANTHER" id="PTHR45637">
    <property type="entry name" value="FLIPPASE KINASE 1-RELATED"/>
    <property type="match status" value="1"/>
</dbReference>
<keyword evidence="9" id="KW-0418">Kinase</keyword>
<feature type="compositionally biased region" description="Low complexity" evidence="11">
    <location>
        <begin position="174"/>
        <end position="200"/>
    </location>
</feature>
<sequence>MAGVPSPASQLTKVLAGLRHTFVVADATLPDCPLVYASEGFYAMTGYGPDEVLGHNCRFLQGEGTDPKEVQKIRDAIKRGEACSVRLLNYRKDGTPFWNLLTVTPIKTPDGKVSKFVGVQVDVTSKTEGKALADTSGVPLLVKYDHRLRENVAKKIVDDVTIAVEKAEGVEPGAASAAASAAGTGKPQQQQPSQQQQQQQGARGTAPKSFPRVALDLATTVERIQQNFVISDPTLPDCPIVFASDAFLELTGYSREDVLGRNCRFLQGPGTDRLTVDQIRDAIRSGTEITVRILNYTKQGRAFWNMFTMAPMRDQDGSVRFFVGVQVDVTAQSSGPADKAPAWNKSPSAEEEKAKMGAQAASMISTALQGMAAPAASAANPWAAISSSMMRRKPHKGEDRAYQALLSLQQRDGKLKLMHFRRVKQLGAGDVGLVDLVQLQGTDFKFAMKTLDKYEMAERNKVARVLTECGILAAVDHPFLATLYCTIQTETHLHFVMEYCDGGELYGLLNSQPKKRLKEEHVRFYAAEVLLALQYLHLLGYVYRDLKPENILLHQSGHVLLTDFDLSYSKGVTTPRVERVGPPAAGGGAGGHPPKSPRKASSGKASLSSGVALSGETYLLLAEPVARANSFVGTEEYLAPEVINAGGHGPAVDWWSLGILIYELLYGTTPFRGARRDETFENIVNAPLRFPAKPAVSEEVRDLIEKLLVKDVSRRLGSRTGANEIKAHPWFKSINWALLRNEAPPYVPRRASKAAGAGAAAGAGGNGSGGAGAFENY</sequence>
<dbReference type="EC" id="2.7.11.1" evidence="3"/>
<dbReference type="Gene3D" id="1.10.510.10">
    <property type="entry name" value="Transferase(Phosphotransferase) domain 1"/>
    <property type="match status" value="2"/>
</dbReference>
<protein>
    <recommendedName>
        <fullName evidence="3">non-specific serine/threonine protein kinase</fullName>
        <ecNumber evidence="3">2.7.11.1</ecNumber>
    </recommendedName>
</protein>
<evidence type="ECO:0000259" key="14">
    <source>
        <dbReference type="PROSITE" id="PS50113"/>
    </source>
</evidence>
<evidence type="ECO:0000256" key="1">
    <source>
        <dbReference type="ARBA" id="ARBA00001917"/>
    </source>
</evidence>
<dbReference type="GO" id="GO:0009882">
    <property type="term" value="F:blue light photoreceptor activity"/>
    <property type="evidence" value="ECO:0007669"/>
    <property type="project" value="UniProtKB-ARBA"/>
</dbReference>
<dbReference type="InterPro" id="IPR000700">
    <property type="entry name" value="PAS-assoc_C"/>
</dbReference>
<dbReference type="FunFam" id="3.30.450.20:FF:000135">
    <property type="entry name" value="Ptaureo1a lov2 domain"/>
    <property type="match status" value="1"/>
</dbReference>
<dbReference type="InterPro" id="IPR011009">
    <property type="entry name" value="Kinase-like_dom_sf"/>
</dbReference>
<organism evidence="15 16">
    <name type="scientific">Astrephomene gubernaculifera</name>
    <dbReference type="NCBI Taxonomy" id="47775"/>
    <lineage>
        <taxon>Eukaryota</taxon>
        <taxon>Viridiplantae</taxon>
        <taxon>Chlorophyta</taxon>
        <taxon>core chlorophytes</taxon>
        <taxon>Chlorophyceae</taxon>
        <taxon>CS clade</taxon>
        <taxon>Chlamydomonadales</taxon>
        <taxon>Astrephomenaceae</taxon>
        <taxon>Astrephomene</taxon>
    </lineage>
</organism>
<dbReference type="GO" id="GO:0004674">
    <property type="term" value="F:protein serine/threonine kinase activity"/>
    <property type="evidence" value="ECO:0007669"/>
    <property type="project" value="UniProtKB-KW"/>
</dbReference>
<evidence type="ECO:0000256" key="8">
    <source>
        <dbReference type="ARBA" id="ARBA00022741"/>
    </source>
</evidence>
<dbReference type="InterPro" id="IPR035965">
    <property type="entry name" value="PAS-like_dom_sf"/>
</dbReference>
<evidence type="ECO:0000256" key="10">
    <source>
        <dbReference type="ARBA" id="ARBA00022840"/>
    </source>
</evidence>
<keyword evidence="16" id="KW-1185">Reference proteome</keyword>
<dbReference type="Proteomes" id="UP001054857">
    <property type="component" value="Unassembled WGS sequence"/>
</dbReference>
<feature type="domain" description="PAS" evidence="13">
    <location>
        <begin position="213"/>
        <end position="286"/>
    </location>
</feature>
<dbReference type="GO" id="GO:0005524">
    <property type="term" value="F:ATP binding"/>
    <property type="evidence" value="ECO:0007669"/>
    <property type="project" value="UniProtKB-KW"/>
</dbReference>
<accession>A0AAD3HHH9</accession>
<keyword evidence="5" id="KW-0675">Receptor</keyword>
<keyword evidence="5" id="KW-0157">Chromophore</keyword>
<dbReference type="EMBL" id="BMAR01000001">
    <property type="protein sequence ID" value="GFR40580.1"/>
    <property type="molecule type" value="Genomic_DNA"/>
</dbReference>
<evidence type="ECO:0000256" key="2">
    <source>
        <dbReference type="ARBA" id="ARBA00009903"/>
    </source>
</evidence>
<feature type="domain" description="Protein kinase" evidence="12">
    <location>
        <begin position="420"/>
        <end position="731"/>
    </location>
</feature>
<dbReference type="PROSITE" id="PS50113">
    <property type="entry name" value="PAC"/>
    <property type="match status" value="2"/>
</dbReference>
<keyword evidence="6" id="KW-0716">Sensory transduction</keyword>
<reference evidence="15 16" key="1">
    <citation type="journal article" date="2021" name="Sci. Rep.">
        <title>Genome sequencing of the multicellular alga Astrephomene provides insights into convergent evolution of germ-soma differentiation.</title>
        <authorList>
            <person name="Yamashita S."/>
            <person name="Yamamoto K."/>
            <person name="Matsuzaki R."/>
            <person name="Suzuki S."/>
            <person name="Yamaguchi H."/>
            <person name="Hirooka S."/>
            <person name="Minakuchi Y."/>
            <person name="Miyagishima S."/>
            <person name="Kawachi M."/>
            <person name="Toyoda A."/>
            <person name="Nozaki H."/>
        </authorList>
    </citation>
    <scope>NUCLEOTIDE SEQUENCE [LARGE SCALE GENOMIC DNA]</scope>
    <source>
        <strain evidence="15 16">NIES-4017</strain>
    </source>
</reference>
<dbReference type="InterPro" id="IPR008271">
    <property type="entry name" value="Ser/Thr_kinase_AS"/>
</dbReference>
<evidence type="ECO:0000256" key="11">
    <source>
        <dbReference type="SAM" id="MobiDB-lite"/>
    </source>
</evidence>
<name>A0AAD3HHH9_9CHLO</name>
<feature type="region of interest" description="Disordered" evidence="11">
    <location>
        <begin position="575"/>
        <end position="606"/>
    </location>
</feature>
<dbReference type="SUPFAM" id="SSF55785">
    <property type="entry name" value="PYP-like sensor domain (PAS domain)"/>
    <property type="match status" value="2"/>
</dbReference>
<comment type="cofactor">
    <cofactor evidence="1">
        <name>FMN</name>
        <dbReference type="ChEBI" id="CHEBI:58210"/>
    </cofactor>
</comment>
<dbReference type="PROSITE" id="PS00108">
    <property type="entry name" value="PROTEIN_KINASE_ST"/>
    <property type="match status" value="1"/>
</dbReference>
<dbReference type="InterPro" id="IPR000014">
    <property type="entry name" value="PAS"/>
</dbReference>
<dbReference type="SMART" id="SM00091">
    <property type="entry name" value="PAS"/>
    <property type="match status" value="2"/>
</dbReference>
<feature type="domain" description="PAS" evidence="13">
    <location>
        <begin position="7"/>
        <end position="79"/>
    </location>
</feature>
<dbReference type="Pfam" id="PF00069">
    <property type="entry name" value="Pkinase"/>
    <property type="match status" value="2"/>
</dbReference>
<keyword evidence="7" id="KW-0808">Transferase</keyword>
<dbReference type="CDD" id="cd05574">
    <property type="entry name" value="STKc_phototropin_like"/>
    <property type="match status" value="1"/>
</dbReference>
<dbReference type="Gene3D" id="3.30.200.20">
    <property type="entry name" value="Phosphorylase Kinase, domain 1"/>
    <property type="match status" value="1"/>
</dbReference>
<dbReference type="Pfam" id="PF13426">
    <property type="entry name" value="PAS_9"/>
    <property type="match status" value="2"/>
</dbReference>
<keyword evidence="10" id="KW-0067">ATP-binding</keyword>
<dbReference type="Gene3D" id="3.30.450.20">
    <property type="entry name" value="PAS domain"/>
    <property type="match status" value="2"/>
</dbReference>
<dbReference type="SUPFAM" id="SSF56112">
    <property type="entry name" value="Protein kinase-like (PK-like)"/>
    <property type="match status" value="1"/>
</dbReference>
<dbReference type="PROSITE" id="PS50011">
    <property type="entry name" value="PROTEIN_KINASE_DOM"/>
    <property type="match status" value="1"/>
</dbReference>
<evidence type="ECO:0000256" key="5">
    <source>
        <dbReference type="ARBA" id="ARBA00022543"/>
    </source>
</evidence>
<keyword evidence="5" id="KW-0600">Photoreceptor protein</keyword>
<dbReference type="AlphaFoldDB" id="A0AAD3HHH9"/>
<evidence type="ECO:0000256" key="3">
    <source>
        <dbReference type="ARBA" id="ARBA00012513"/>
    </source>
</evidence>
<evidence type="ECO:0000256" key="6">
    <source>
        <dbReference type="ARBA" id="ARBA00022606"/>
    </source>
</evidence>
<dbReference type="SMART" id="SM00220">
    <property type="entry name" value="S_TKc"/>
    <property type="match status" value="1"/>
</dbReference>
<evidence type="ECO:0000313" key="16">
    <source>
        <dbReference type="Proteomes" id="UP001054857"/>
    </source>
</evidence>
<evidence type="ECO:0000256" key="9">
    <source>
        <dbReference type="ARBA" id="ARBA00022777"/>
    </source>
</evidence>
<evidence type="ECO:0000256" key="7">
    <source>
        <dbReference type="ARBA" id="ARBA00022679"/>
    </source>
</evidence>
<feature type="domain" description="PAC" evidence="14">
    <location>
        <begin position="81"/>
        <end position="135"/>
    </location>
</feature>
<dbReference type="InterPro" id="IPR000719">
    <property type="entry name" value="Prot_kinase_dom"/>
</dbReference>
<evidence type="ECO:0000259" key="13">
    <source>
        <dbReference type="PROSITE" id="PS50112"/>
    </source>
</evidence>
<proteinExistence type="inferred from homology"/>
<feature type="region of interest" description="Disordered" evidence="11">
    <location>
        <begin position="174"/>
        <end position="208"/>
    </location>
</feature>
<dbReference type="InterPro" id="IPR001610">
    <property type="entry name" value="PAC"/>
</dbReference>